<comment type="subcellular location">
    <subcellularLocation>
        <location evidence="1">Cell membrane</location>
        <topology evidence="1">Multi-pass membrane protein</topology>
    </subcellularLocation>
</comment>
<evidence type="ECO:0000256" key="4">
    <source>
        <dbReference type="ARBA" id="ARBA00023136"/>
    </source>
</evidence>
<dbReference type="PROSITE" id="PS50850">
    <property type="entry name" value="MFS"/>
    <property type="match status" value="1"/>
</dbReference>
<evidence type="ECO:0000256" key="2">
    <source>
        <dbReference type="ARBA" id="ARBA00022692"/>
    </source>
</evidence>
<evidence type="ECO:0000259" key="6">
    <source>
        <dbReference type="PROSITE" id="PS50850"/>
    </source>
</evidence>
<evidence type="ECO:0000256" key="1">
    <source>
        <dbReference type="ARBA" id="ARBA00004651"/>
    </source>
</evidence>
<name>A0ABV3XLS9_9ACTN</name>
<proteinExistence type="predicted"/>
<dbReference type="Pfam" id="PF07690">
    <property type="entry name" value="MFS_1"/>
    <property type="match status" value="1"/>
</dbReference>
<reference evidence="7 8" key="1">
    <citation type="submission" date="2024-06" db="EMBL/GenBank/DDBJ databases">
        <title>Draft genome sequence of Geodermatophilus badlandi, a novel member of the Geodermatophilaceae isolated from badland sedimentary rocks in the Red desert, Wyoming, USA.</title>
        <authorList>
            <person name="Ben Tekaya S."/>
            <person name="Nouioui I."/>
            <person name="Flores G.M."/>
            <person name="Shaal M.N."/>
            <person name="Bredoire F."/>
            <person name="Basile F."/>
            <person name="Van Diepen L."/>
            <person name="Ward N.L."/>
        </authorList>
    </citation>
    <scope>NUCLEOTIDE SEQUENCE [LARGE SCALE GENOMIC DNA]</scope>
    <source>
        <strain evidence="7 8">WL48A</strain>
    </source>
</reference>
<feature type="domain" description="Major facilitator superfamily (MFS) profile" evidence="6">
    <location>
        <begin position="1"/>
        <end position="88"/>
    </location>
</feature>
<dbReference type="PANTHER" id="PTHR42718">
    <property type="entry name" value="MAJOR FACILITATOR SUPERFAMILY MULTIDRUG TRANSPORTER MFSC"/>
    <property type="match status" value="1"/>
</dbReference>
<protein>
    <submittedName>
        <fullName evidence="7">MFS transporter</fullName>
    </submittedName>
</protein>
<dbReference type="Proteomes" id="UP001560045">
    <property type="component" value="Unassembled WGS sequence"/>
</dbReference>
<feature type="transmembrane region" description="Helical" evidence="5">
    <location>
        <begin position="63"/>
        <end position="87"/>
    </location>
</feature>
<keyword evidence="8" id="KW-1185">Reference proteome</keyword>
<comment type="caution">
    <text evidence="7">The sequence shown here is derived from an EMBL/GenBank/DDBJ whole genome shotgun (WGS) entry which is preliminary data.</text>
</comment>
<dbReference type="InterPro" id="IPR036259">
    <property type="entry name" value="MFS_trans_sf"/>
</dbReference>
<dbReference type="Gene3D" id="1.20.1720.10">
    <property type="entry name" value="Multidrug resistance protein D"/>
    <property type="match status" value="1"/>
</dbReference>
<evidence type="ECO:0000313" key="8">
    <source>
        <dbReference type="Proteomes" id="UP001560045"/>
    </source>
</evidence>
<evidence type="ECO:0000313" key="7">
    <source>
        <dbReference type="EMBL" id="MEX5721524.1"/>
    </source>
</evidence>
<dbReference type="SUPFAM" id="SSF103473">
    <property type="entry name" value="MFS general substrate transporter"/>
    <property type="match status" value="1"/>
</dbReference>
<accession>A0ABV3XLS9</accession>
<evidence type="ECO:0000256" key="3">
    <source>
        <dbReference type="ARBA" id="ARBA00022989"/>
    </source>
</evidence>
<dbReference type="RefSeq" id="WP_369210325.1">
    <property type="nucleotide sequence ID" value="NZ_JBFNXQ010000135.1"/>
</dbReference>
<dbReference type="InterPro" id="IPR011701">
    <property type="entry name" value="MFS"/>
</dbReference>
<dbReference type="EMBL" id="JBFNXQ010000135">
    <property type="protein sequence ID" value="MEX5721524.1"/>
    <property type="molecule type" value="Genomic_DNA"/>
</dbReference>
<dbReference type="PANTHER" id="PTHR42718:SF42">
    <property type="entry name" value="EXPORT PROTEIN"/>
    <property type="match status" value="1"/>
</dbReference>
<keyword evidence="2 5" id="KW-0812">Transmembrane</keyword>
<gene>
    <name evidence="7" type="ORF">ABQ292_24515</name>
</gene>
<sequence>MQFVDVLGTTLVIAALPTMLADLGAPAAAATPVVTVYAVLFGALLMPGARLGDRYGSARVLQVGLGAFGAASLAAATAPSVGVLVGAR</sequence>
<dbReference type="InterPro" id="IPR020846">
    <property type="entry name" value="MFS_dom"/>
</dbReference>
<feature type="transmembrane region" description="Helical" evidence="5">
    <location>
        <begin position="31"/>
        <end position="51"/>
    </location>
</feature>
<evidence type="ECO:0000256" key="5">
    <source>
        <dbReference type="SAM" id="Phobius"/>
    </source>
</evidence>
<organism evidence="7 8">
    <name type="scientific">Geodermatophilus maliterrae</name>
    <dbReference type="NCBI Taxonomy" id="3162531"/>
    <lineage>
        <taxon>Bacteria</taxon>
        <taxon>Bacillati</taxon>
        <taxon>Actinomycetota</taxon>
        <taxon>Actinomycetes</taxon>
        <taxon>Geodermatophilales</taxon>
        <taxon>Geodermatophilaceae</taxon>
        <taxon>Geodermatophilus</taxon>
    </lineage>
</organism>
<keyword evidence="3 5" id="KW-1133">Transmembrane helix</keyword>
<keyword evidence="4 5" id="KW-0472">Membrane</keyword>
<feature type="non-terminal residue" evidence="7">
    <location>
        <position position="88"/>
    </location>
</feature>